<sequence length="291" mass="34467">MEGILRPIYQERASHPNTLGVLTIEKNQHSIPTTDTFDTVLLIIVSEAEQPLFVKHYTYEGKKAALHIVTEKKLREWILLGSNRRIFDWLYNGKVVFDRNEFLAELKEEMKEFPFYGRKIKMGLEFAKLIRRYMDGKAFFENQHYLDAYNHVIHSLHHLARLSVIENGFHPEVTVWNQVKQIEPEIYKLYVELVNSDETMEKRLELLFLASEFLIYSRTKVGIAHLIDVLEEREYWTFNDMITHDELVEYSVDLGILLEYLIDRGFINVKNVETKGQGVFHRYYFVAKKLS</sequence>
<evidence type="ECO:0008006" key="6">
    <source>
        <dbReference type="Google" id="ProtNLM"/>
    </source>
</evidence>
<comment type="caution">
    <text evidence="4">The sequence shown here is derived from an EMBL/GenBank/DDBJ whole genome shotgun (WGS) entry which is preliminary data.</text>
</comment>
<evidence type="ECO:0000313" key="5">
    <source>
        <dbReference type="Proteomes" id="UP000307756"/>
    </source>
</evidence>
<dbReference type="InterPro" id="IPR036388">
    <property type="entry name" value="WH-like_DNA-bd_sf"/>
</dbReference>
<dbReference type="RefSeq" id="WP_136831758.1">
    <property type="nucleotide sequence ID" value="NZ_SWBM01000003.1"/>
</dbReference>
<dbReference type="InterPro" id="IPR054515">
    <property type="entry name" value="YgxA-like_substrate-bd"/>
</dbReference>
<dbReference type="Proteomes" id="UP000307756">
    <property type="component" value="Unassembled WGS sequence"/>
</dbReference>
<gene>
    <name evidence="4" type="ORF">FA727_13760</name>
</gene>
<dbReference type="InterPro" id="IPR043519">
    <property type="entry name" value="NT_sf"/>
</dbReference>
<name>A0A4V5P0X8_9BACI</name>
<evidence type="ECO:0000313" key="4">
    <source>
        <dbReference type="EMBL" id="TKC16020.1"/>
    </source>
</evidence>
<dbReference type="Pfam" id="PF22339">
    <property type="entry name" value="YgxA-like_sub_bind"/>
    <property type="match status" value="1"/>
</dbReference>
<evidence type="ECO:0000259" key="1">
    <source>
        <dbReference type="Pfam" id="PF14540"/>
    </source>
</evidence>
<feature type="domain" description="YgxA-like substrate binding" evidence="3">
    <location>
        <begin position="119"/>
        <end position="218"/>
    </location>
</feature>
<dbReference type="InterPro" id="IPR041143">
    <property type="entry name" value="YgxA_HTH"/>
</dbReference>
<keyword evidence="5" id="KW-1185">Reference proteome</keyword>
<dbReference type="Pfam" id="PF14540">
    <property type="entry name" value="NTF-like"/>
    <property type="match status" value="1"/>
</dbReference>
<dbReference type="EMBL" id="SWBM01000003">
    <property type="protein sequence ID" value="TKC16020.1"/>
    <property type="molecule type" value="Genomic_DNA"/>
</dbReference>
<feature type="domain" description="Nucleotidyltransferase-like" evidence="1">
    <location>
        <begin position="1"/>
        <end position="118"/>
    </location>
</feature>
<dbReference type="Gene3D" id="3.30.460.10">
    <property type="entry name" value="Beta Polymerase, domain 2"/>
    <property type="match status" value="1"/>
</dbReference>
<evidence type="ECO:0000259" key="3">
    <source>
        <dbReference type="Pfam" id="PF22339"/>
    </source>
</evidence>
<dbReference type="OrthoDB" id="2350973at2"/>
<dbReference type="Gene3D" id="1.10.10.10">
    <property type="entry name" value="Winged helix-like DNA-binding domain superfamily/Winged helix DNA-binding domain"/>
    <property type="match status" value="1"/>
</dbReference>
<feature type="domain" description="YgxA-like helix-turn-helix" evidence="2">
    <location>
        <begin position="224"/>
        <end position="286"/>
    </location>
</feature>
<proteinExistence type="predicted"/>
<dbReference type="AlphaFoldDB" id="A0A4V5P0X8"/>
<organism evidence="4 5">
    <name type="scientific">Robertmurraya kyonggiensis</name>
    <dbReference type="NCBI Taxonomy" id="1037680"/>
    <lineage>
        <taxon>Bacteria</taxon>
        <taxon>Bacillati</taxon>
        <taxon>Bacillota</taxon>
        <taxon>Bacilli</taxon>
        <taxon>Bacillales</taxon>
        <taxon>Bacillaceae</taxon>
        <taxon>Robertmurraya</taxon>
    </lineage>
</organism>
<protein>
    <recommendedName>
        <fullName evidence="6">Nucleotidyltransferase-like</fullName>
    </recommendedName>
</protein>
<dbReference type="InterPro" id="IPR029348">
    <property type="entry name" value="NTF-like"/>
</dbReference>
<accession>A0A4V5P0X8</accession>
<dbReference type="Gene3D" id="1.20.120.330">
    <property type="entry name" value="Nucleotidyltransferases domain 2"/>
    <property type="match status" value="1"/>
</dbReference>
<reference evidence="4 5" key="1">
    <citation type="journal article" date="2011" name="J. Microbiol.">
        <title>Bacillus kyonggiensis sp. nov., isolated from soil of a lettuce field.</title>
        <authorList>
            <person name="Dong K."/>
            <person name="Lee S."/>
        </authorList>
    </citation>
    <scope>NUCLEOTIDE SEQUENCE [LARGE SCALE GENOMIC DNA]</scope>
    <source>
        <strain evidence="4 5">NB22</strain>
    </source>
</reference>
<evidence type="ECO:0000259" key="2">
    <source>
        <dbReference type="Pfam" id="PF18576"/>
    </source>
</evidence>
<dbReference type="Pfam" id="PF18576">
    <property type="entry name" value="HTH_52"/>
    <property type="match status" value="1"/>
</dbReference>